<sequence>MVRKILSVKLGEVLSESRDSRYINLDEAAKDVGIPFKYLDALEHNNFKDLPDEKYLKDALKKYADYLKLDFSYVWRLFKENQNISYSNKFKKVEHRYLTSWPNLIRRVVIFAFILSILFFLILKVEQIFSPPELNIIYPQDGLIVEDRQVTLTGQSESEVELIVNNKEIFVDSAGGFETIIDLQKGLNLIKISAKKRYSRTIEKEIRLLLKD</sequence>
<protein>
    <recommendedName>
        <fullName evidence="4">HTH cro/C1-type domain-containing protein</fullName>
    </recommendedName>
</protein>
<dbReference type="PANTHER" id="PTHR34475:SF1">
    <property type="entry name" value="CYTOSKELETON PROTEIN RODZ"/>
    <property type="match status" value="1"/>
</dbReference>
<dbReference type="GO" id="GO:0003677">
    <property type="term" value="F:DNA binding"/>
    <property type="evidence" value="ECO:0007669"/>
    <property type="project" value="InterPro"/>
</dbReference>
<keyword evidence="1" id="KW-1133">Transmembrane helix</keyword>
<dbReference type="Pfam" id="PF13413">
    <property type="entry name" value="HTH_25"/>
    <property type="match status" value="1"/>
</dbReference>
<dbReference type="Gene3D" id="2.60.40.10">
    <property type="entry name" value="Immunoglobulins"/>
    <property type="match status" value="1"/>
</dbReference>
<gene>
    <name evidence="2" type="ORF">COT80_01935</name>
</gene>
<comment type="caution">
    <text evidence="2">The sequence shown here is derived from an EMBL/GenBank/DDBJ whole genome shotgun (WGS) entry which is preliminary data.</text>
</comment>
<dbReference type="Gene3D" id="1.10.260.40">
    <property type="entry name" value="lambda repressor-like DNA-binding domains"/>
    <property type="match status" value="1"/>
</dbReference>
<dbReference type="InterPro" id="IPR050400">
    <property type="entry name" value="Bact_Cytoskel_RodZ"/>
</dbReference>
<evidence type="ECO:0000313" key="3">
    <source>
        <dbReference type="Proteomes" id="UP000229056"/>
    </source>
</evidence>
<dbReference type="EMBL" id="PEZY01000005">
    <property type="protein sequence ID" value="PIS06308.1"/>
    <property type="molecule type" value="Genomic_DNA"/>
</dbReference>
<evidence type="ECO:0000256" key="1">
    <source>
        <dbReference type="SAM" id="Phobius"/>
    </source>
</evidence>
<accession>A0A2H0W4N1</accession>
<keyword evidence="1" id="KW-0812">Transmembrane</keyword>
<reference evidence="3" key="1">
    <citation type="submission" date="2017-09" db="EMBL/GenBank/DDBJ databases">
        <title>Depth-based differentiation of microbial function through sediment-hosted aquifers and enrichment of novel symbionts in the deep terrestrial subsurface.</title>
        <authorList>
            <person name="Probst A.J."/>
            <person name="Ladd B."/>
            <person name="Jarett J.K."/>
            <person name="Geller-Mcgrath D.E."/>
            <person name="Sieber C.M.K."/>
            <person name="Emerson J.B."/>
            <person name="Anantharaman K."/>
            <person name="Thomas B.C."/>
            <person name="Malmstrom R."/>
            <person name="Stieglmeier M."/>
            <person name="Klingl A."/>
            <person name="Woyke T."/>
            <person name="Ryan C.M."/>
            <person name="Banfield J.F."/>
        </authorList>
    </citation>
    <scope>NUCLEOTIDE SEQUENCE [LARGE SCALE GENOMIC DNA]</scope>
</reference>
<evidence type="ECO:0008006" key="4">
    <source>
        <dbReference type="Google" id="ProtNLM"/>
    </source>
</evidence>
<dbReference type="InterPro" id="IPR013783">
    <property type="entry name" value="Ig-like_fold"/>
</dbReference>
<organism evidence="2 3">
    <name type="scientific">Candidatus Buchananbacteria bacterium CG10_big_fil_rev_8_21_14_0_10_33_19</name>
    <dbReference type="NCBI Taxonomy" id="1974525"/>
    <lineage>
        <taxon>Bacteria</taxon>
        <taxon>Candidatus Buchananiibacteriota</taxon>
    </lineage>
</organism>
<dbReference type="PANTHER" id="PTHR34475">
    <property type="match status" value="1"/>
</dbReference>
<keyword evidence="1" id="KW-0472">Membrane</keyword>
<feature type="transmembrane region" description="Helical" evidence="1">
    <location>
        <begin position="104"/>
        <end position="123"/>
    </location>
</feature>
<proteinExistence type="predicted"/>
<name>A0A2H0W4N1_9BACT</name>
<dbReference type="InterPro" id="IPR010982">
    <property type="entry name" value="Lambda_DNA-bd_dom_sf"/>
</dbReference>
<dbReference type="AlphaFoldDB" id="A0A2H0W4N1"/>
<evidence type="ECO:0000313" key="2">
    <source>
        <dbReference type="EMBL" id="PIS06308.1"/>
    </source>
</evidence>
<dbReference type="Proteomes" id="UP000229056">
    <property type="component" value="Unassembled WGS sequence"/>
</dbReference>